<evidence type="ECO:0000256" key="1">
    <source>
        <dbReference type="SAM" id="SignalP"/>
    </source>
</evidence>
<dbReference type="Pfam" id="PF03392">
    <property type="entry name" value="OS-D"/>
    <property type="match status" value="1"/>
</dbReference>
<keyword evidence="1" id="KW-0732">Signal</keyword>
<dbReference type="PANTHER" id="PTHR11257">
    <property type="entry name" value="CHEMOSENSORY PROTEIN-RELATED"/>
    <property type="match status" value="1"/>
</dbReference>
<dbReference type="PANTHER" id="PTHR11257:SF12">
    <property type="entry name" value="EJACULATORY BULB-SPECIFIC PROTEIN 3-RELATED"/>
    <property type="match status" value="1"/>
</dbReference>
<keyword evidence="3" id="KW-1185">Reference proteome</keyword>
<name>A0AAW1U5B9_9CUCU</name>
<protein>
    <submittedName>
        <fullName evidence="2">Uncharacterized protein</fullName>
    </submittedName>
</protein>
<feature type="chain" id="PRO_5043385323" evidence="1">
    <location>
        <begin position="19"/>
        <end position="129"/>
    </location>
</feature>
<gene>
    <name evidence="2" type="ORF">WA026_019369</name>
</gene>
<dbReference type="Proteomes" id="UP001431783">
    <property type="component" value="Unassembled WGS sequence"/>
</dbReference>
<dbReference type="AlphaFoldDB" id="A0AAW1U5B9"/>
<evidence type="ECO:0000313" key="2">
    <source>
        <dbReference type="EMBL" id="KAK9877690.1"/>
    </source>
</evidence>
<comment type="caution">
    <text evidence="2">The sequence shown here is derived from an EMBL/GenBank/DDBJ whole genome shotgun (WGS) entry which is preliminary data.</text>
</comment>
<dbReference type="InterPro" id="IPR005055">
    <property type="entry name" value="A10/PebIII"/>
</dbReference>
<dbReference type="EMBL" id="JARQZJ010000043">
    <property type="protein sequence ID" value="KAK9877690.1"/>
    <property type="molecule type" value="Genomic_DNA"/>
</dbReference>
<accession>A0AAW1U5B9</accession>
<dbReference type="InterPro" id="IPR036682">
    <property type="entry name" value="OS_D_A10/PebIII_sf"/>
</dbReference>
<sequence>MNQIIIMIFCSLLSAVMCSPAELYSAKWDNIDIDEILKSDRLLEKYFVCLMKGEPCPPEGADLRKYLPDAIATSCAKCTDKQKENSKRIIIFLMKNKPDKWKLLEAKFDPKMSYRQNHKKELEMAGIVV</sequence>
<dbReference type="Gene3D" id="1.10.2080.10">
    <property type="entry name" value="Insect odorant-binding protein A10/Ejaculatory bulb-specific protein 3"/>
    <property type="match status" value="1"/>
</dbReference>
<proteinExistence type="predicted"/>
<feature type="signal peptide" evidence="1">
    <location>
        <begin position="1"/>
        <end position="18"/>
    </location>
</feature>
<reference evidence="2 3" key="1">
    <citation type="submission" date="2023-03" db="EMBL/GenBank/DDBJ databases">
        <title>Genome insight into feeding habits of ladybird beetles.</title>
        <authorList>
            <person name="Li H.-S."/>
            <person name="Huang Y.-H."/>
            <person name="Pang H."/>
        </authorList>
    </citation>
    <scope>NUCLEOTIDE SEQUENCE [LARGE SCALE GENOMIC DNA]</scope>
    <source>
        <strain evidence="2">SYSU_2023b</strain>
        <tissue evidence="2">Whole body</tissue>
    </source>
</reference>
<dbReference type="SUPFAM" id="SSF100910">
    <property type="entry name" value="Chemosensory protein Csp2"/>
    <property type="match status" value="1"/>
</dbReference>
<evidence type="ECO:0000313" key="3">
    <source>
        <dbReference type="Proteomes" id="UP001431783"/>
    </source>
</evidence>
<organism evidence="2 3">
    <name type="scientific">Henosepilachna vigintioctopunctata</name>
    <dbReference type="NCBI Taxonomy" id="420089"/>
    <lineage>
        <taxon>Eukaryota</taxon>
        <taxon>Metazoa</taxon>
        <taxon>Ecdysozoa</taxon>
        <taxon>Arthropoda</taxon>
        <taxon>Hexapoda</taxon>
        <taxon>Insecta</taxon>
        <taxon>Pterygota</taxon>
        <taxon>Neoptera</taxon>
        <taxon>Endopterygota</taxon>
        <taxon>Coleoptera</taxon>
        <taxon>Polyphaga</taxon>
        <taxon>Cucujiformia</taxon>
        <taxon>Coccinelloidea</taxon>
        <taxon>Coccinellidae</taxon>
        <taxon>Epilachninae</taxon>
        <taxon>Epilachnini</taxon>
        <taxon>Henosepilachna</taxon>
    </lineage>
</organism>